<evidence type="ECO:0000313" key="2">
    <source>
        <dbReference type="Proteomes" id="UP001164776"/>
    </source>
</evidence>
<accession>A0A9W7XC26</accession>
<sequence>MSLMGELQFFLGLQIKQGPKGTFVHQAKYTKDLRKFDKGDLKPMATPMSTQTALDVMKKGRWWTKESTRDDRLTSVLTATRPDIQFAVCLCARFQASPRLSHHQAVKRIFRYLKYTPELGLWFSSASLLTLRGYRLKVLTMHSSRARLRANGPAPLPLE</sequence>
<dbReference type="OrthoDB" id="1921865at2759"/>
<evidence type="ECO:0008006" key="3">
    <source>
        <dbReference type="Google" id="ProtNLM"/>
    </source>
</evidence>
<protein>
    <recommendedName>
        <fullName evidence="3">Reverse transcriptase Ty1/copia-type domain-containing protein</fullName>
    </recommendedName>
</protein>
<dbReference type="PANTHER" id="PTHR11439:SF483">
    <property type="entry name" value="PEPTIDE SYNTHASE GLIP-LIKE, PUTATIVE (AFU_ORTHOLOGUE AFUA_3G12920)-RELATED"/>
    <property type="match status" value="1"/>
</dbReference>
<reference evidence="1 2" key="1">
    <citation type="submission" date="2022-10" db="EMBL/GenBank/DDBJ databases">
        <title>WGS assembly of Paspalum vaginatum 540-79.</title>
        <authorList>
            <person name="Sun G."/>
            <person name="Wase N."/>
            <person name="Shu S."/>
            <person name="Jenkins J."/>
            <person name="Zhou B."/>
            <person name="Torres-Rodriguez J."/>
            <person name="Chen C."/>
            <person name="Sandor L."/>
            <person name="Plott C."/>
            <person name="Yoshinga Y."/>
            <person name="Daum C."/>
            <person name="Qi P."/>
            <person name="Barry K."/>
            <person name="Lipzen A."/>
            <person name="Berry L."/>
            <person name="Pedersen C."/>
            <person name="Gottilla T."/>
            <person name="Foltz A."/>
            <person name="Yu H."/>
            <person name="O'Malley R."/>
            <person name="Zhang C."/>
            <person name="Devos K."/>
            <person name="Sigmon B."/>
            <person name="Yu B."/>
            <person name="Obata T."/>
            <person name="Schmutz J."/>
            <person name="Schnable J."/>
        </authorList>
    </citation>
    <scope>NUCLEOTIDE SEQUENCE [LARGE SCALE GENOMIC DNA]</scope>
    <source>
        <strain evidence="2">cv. 540-79</strain>
    </source>
</reference>
<dbReference type="Proteomes" id="UP001164776">
    <property type="component" value="Unassembled WGS sequence"/>
</dbReference>
<comment type="caution">
    <text evidence="1">The sequence shown here is derived from an EMBL/GenBank/DDBJ whole genome shotgun (WGS) entry which is preliminary data.</text>
</comment>
<evidence type="ECO:0000313" key="1">
    <source>
        <dbReference type="EMBL" id="KAJ1256370.1"/>
    </source>
</evidence>
<keyword evidence="2" id="KW-1185">Reference proteome</keyword>
<dbReference type="PANTHER" id="PTHR11439">
    <property type="entry name" value="GAG-POL-RELATED RETROTRANSPOSON"/>
    <property type="match status" value="1"/>
</dbReference>
<organism evidence="1 2">
    <name type="scientific">Paspalum vaginatum</name>
    <name type="common">seashore paspalum</name>
    <dbReference type="NCBI Taxonomy" id="158149"/>
    <lineage>
        <taxon>Eukaryota</taxon>
        <taxon>Viridiplantae</taxon>
        <taxon>Streptophyta</taxon>
        <taxon>Embryophyta</taxon>
        <taxon>Tracheophyta</taxon>
        <taxon>Spermatophyta</taxon>
        <taxon>Magnoliopsida</taxon>
        <taxon>Liliopsida</taxon>
        <taxon>Poales</taxon>
        <taxon>Poaceae</taxon>
        <taxon>PACMAD clade</taxon>
        <taxon>Panicoideae</taxon>
        <taxon>Andropogonodae</taxon>
        <taxon>Paspaleae</taxon>
        <taxon>Paspalinae</taxon>
        <taxon>Paspalum</taxon>
    </lineage>
</organism>
<name>A0A9W7XC26_9POAL</name>
<proteinExistence type="predicted"/>
<dbReference type="EMBL" id="MU629526">
    <property type="protein sequence ID" value="KAJ1256370.1"/>
    <property type="molecule type" value="Genomic_DNA"/>
</dbReference>
<dbReference type="AlphaFoldDB" id="A0A9W7XC26"/>
<gene>
    <name evidence="1" type="ORF">BS78_K042600</name>
</gene>